<feature type="region of interest" description="Disordered" evidence="4">
    <location>
        <begin position="154"/>
        <end position="183"/>
    </location>
</feature>
<dbReference type="EMBL" id="OU892285">
    <property type="protein sequence ID" value="CAH1135566.1"/>
    <property type="molecule type" value="Genomic_DNA"/>
</dbReference>
<sequence>MDEYYQIMPKMSGYLEKKGKKKMMSCYKKYWFVLEGRLLLYYKSKDEYDAISPCKGTINLGPTCNIKTCASNTGVFQIESKTTTITLKADNKEDQHRWMEALMSALNQSKGFKKLDHFRYSVGELSSIVNSDPNDENNATFIERLQKMGAKNYGNSKPKANPLESQKQISLSDESIPTNNGFKNSKETRFRKCESVIIENEEYGKLGELKSNSVNNSVDDSSEGIYERIPSSDSVFTKREILERDRRSSQTTENEVYWTKCSDQLEGNTDYYEAIDYNDNIQMQLRKKSKTSNEEENVYAEAEAIVKENRDSRSSVVYASIEGQVDYVEIGGDDAKRNSSISSQESNSAEKDKKKFGFGRKHKKSEDKKVKVKKSESFLQRVWNKKSKNKKSQKEISLSTSNIAKKLEMTDDDALKTLSELHPILQKQFSNMSFRSQEKMHMRSRSEDGDAEIRSEIIIREVKMRMDNKDNTPEDQTCPSLPPRNPKPEPQALYQEMPKHLPPLVPPKMKKKLEIASLDDLLESLSQQAKELEQERKNQMEDSQNKEGKVKELIKRFSIGKEEGVEMRQKTQEWKPKTSAAYSNDLDKLLDELSKVTIAPIMTPGVTTSLINPEISDKEILKMVPIRRRKLSEPDYDVPRPHRSLVNLPKKDENALEATRFFGPILKPSDYPDNRPPTPPADYSNLPSITPDSLEIEVRKNQDELQNVSFQSHDYLGGSKPKHNNRDFLENSNLYDDPRLMMKPHFYLLDDNRFIDSLEP</sequence>
<dbReference type="PROSITE" id="PS50003">
    <property type="entry name" value="PH_DOMAIN"/>
    <property type="match status" value="1"/>
</dbReference>
<feature type="region of interest" description="Disordered" evidence="4">
    <location>
        <begin position="467"/>
        <end position="492"/>
    </location>
</feature>
<evidence type="ECO:0000256" key="2">
    <source>
        <dbReference type="ARBA" id="ARBA00022833"/>
    </source>
</evidence>
<evidence type="ECO:0000313" key="7">
    <source>
        <dbReference type="Proteomes" id="UP001152799"/>
    </source>
</evidence>
<feature type="compositionally biased region" description="Polar residues" evidence="4">
    <location>
        <begin position="163"/>
        <end position="183"/>
    </location>
</feature>
<dbReference type="SUPFAM" id="SSF50729">
    <property type="entry name" value="PH domain-like"/>
    <property type="match status" value="1"/>
</dbReference>
<dbReference type="GO" id="GO:0005096">
    <property type="term" value="F:GTPase activator activity"/>
    <property type="evidence" value="ECO:0007669"/>
    <property type="project" value="InterPro"/>
</dbReference>
<dbReference type="InterPro" id="IPR001849">
    <property type="entry name" value="PH_domain"/>
</dbReference>
<organism evidence="6 7">
    <name type="scientific">Ceutorhynchus assimilis</name>
    <name type="common">cabbage seed weevil</name>
    <dbReference type="NCBI Taxonomy" id="467358"/>
    <lineage>
        <taxon>Eukaryota</taxon>
        <taxon>Metazoa</taxon>
        <taxon>Ecdysozoa</taxon>
        <taxon>Arthropoda</taxon>
        <taxon>Hexapoda</taxon>
        <taxon>Insecta</taxon>
        <taxon>Pterygota</taxon>
        <taxon>Neoptera</taxon>
        <taxon>Endopterygota</taxon>
        <taxon>Coleoptera</taxon>
        <taxon>Polyphaga</taxon>
        <taxon>Cucujiformia</taxon>
        <taxon>Curculionidae</taxon>
        <taxon>Ceutorhynchinae</taxon>
        <taxon>Ceutorhynchus</taxon>
    </lineage>
</organism>
<dbReference type="OrthoDB" id="2157866at2759"/>
<evidence type="ECO:0000259" key="5">
    <source>
        <dbReference type="PROSITE" id="PS50003"/>
    </source>
</evidence>
<dbReference type="GO" id="GO:0046872">
    <property type="term" value="F:metal ion binding"/>
    <property type="evidence" value="ECO:0007669"/>
    <property type="project" value="UniProtKB-KW"/>
</dbReference>
<evidence type="ECO:0000256" key="1">
    <source>
        <dbReference type="ARBA" id="ARBA00022723"/>
    </source>
</evidence>
<accession>A0A9P0GNK6</accession>
<dbReference type="InterPro" id="IPR011993">
    <property type="entry name" value="PH-like_dom_sf"/>
</dbReference>
<gene>
    <name evidence="6" type="ORF">CEUTPL_LOCUS13926</name>
</gene>
<dbReference type="Pfam" id="PF00169">
    <property type="entry name" value="PH"/>
    <property type="match status" value="1"/>
</dbReference>
<dbReference type="Proteomes" id="UP001152799">
    <property type="component" value="Chromosome 9"/>
</dbReference>
<evidence type="ECO:0000256" key="4">
    <source>
        <dbReference type="SAM" id="MobiDB-lite"/>
    </source>
</evidence>
<keyword evidence="1" id="KW-0479">Metal-binding</keyword>
<dbReference type="Gene3D" id="2.30.29.30">
    <property type="entry name" value="Pleckstrin-homology domain (PH domain)/Phosphotyrosine-binding domain (PTB)"/>
    <property type="match status" value="1"/>
</dbReference>
<dbReference type="InterPro" id="IPR045258">
    <property type="entry name" value="ACAP1/2/3-like"/>
</dbReference>
<dbReference type="SMART" id="SM00233">
    <property type="entry name" value="PH"/>
    <property type="match status" value="1"/>
</dbReference>
<evidence type="ECO:0000313" key="6">
    <source>
        <dbReference type="EMBL" id="CAH1135566.1"/>
    </source>
</evidence>
<feature type="region of interest" description="Disordered" evidence="4">
    <location>
        <begin position="666"/>
        <end position="686"/>
    </location>
</feature>
<protein>
    <recommendedName>
        <fullName evidence="5">PH domain-containing protein</fullName>
    </recommendedName>
</protein>
<proteinExistence type="predicted"/>
<dbReference type="AlphaFoldDB" id="A0A9P0GNK6"/>
<name>A0A9P0GNK6_9CUCU</name>
<feature type="compositionally biased region" description="Pro residues" evidence="4">
    <location>
        <begin position="480"/>
        <end position="489"/>
    </location>
</feature>
<dbReference type="PANTHER" id="PTHR23180:SF160">
    <property type="entry name" value="ADP-RIBOSYLATION FACTOR GTPASE-ACTIVATING PROTEIN EFFECTOR PROTEIN 1"/>
    <property type="match status" value="1"/>
</dbReference>
<feature type="region of interest" description="Disordered" evidence="4">
    <location>
        <begin position="336"/>
        <end position="371"/>
    </location>
</feature>
<feature type="region of interest" description="Disordered" evidence="4">
    <location>
        <begin position="710"/>
        <end position="731"/>
    </location>
</feature>
<feature type="coiled-coil region" evidence="3">
    <location>
        <begin position="508"/>
        <end position="549"/>
    </location>
</feature>
<keyword evidence="3" id="KW-0175">Coiled coil</keyword>
<evidence type="ECO:0000256" key="3">
    <source>
        <dbReference type="SAM" id="Coils"/>
    </source>
</evidence>
<reference evidence="6" key="1">
    <citation type="submission" date="2022-01" db="EMBL/GenBank/DDBJ databases">
        <authorList>
            <person name="King R."/>
        </authorList>
    </citation>
    <scope>NUCLEOTIDE SEQUENCE</scope>
</reference>
<feature type="domain" description="PH" evidence="5">
    <location>
        <begin position="8"/>
        <end position="107"/>
    </location>
</feature>
<keyword evidence="2" id="KW-0862">Zinc</keyword>
<dbReference type="PANTHER" id="PTHR23180">
    <property type="entry name" value="CENTAURIN/ARF"/>
    <property type="match status" value="1"/>
</dbReference>
<keyword evidence="7" id="KW-1185">Reference proteome</keyword>